<evidence type="ECO:0000256" key="2">
    <source>
        <dbReference type="SAM" id="MobiDB-lite"/>
    </source>
</evidence>
<feature type="compositionally biased region" description="Polar residues" evidence="2">
    <location>
        <begin position="52"/>
        <end position="61"/>
    </location>
</feature>
<dbReference type="InterPro" id="IPR029052">
    <property type="entry name" value="Metallo-depent_PP-like"/>
</dbReference>
<dbReference type="EMBL" id="JACXJA010000017">
    <property type="protein sequence ID" value="MBD2863214.1"/>
    <property type="molecule type" value="Genomic_DNA"/>
</dbReference>
<dbReference type="PANTHER" id="PTHR33393">
    <property type="entry name" value="POLYGLUTAMINE SYNTHESIS ACCESSORY PROTEIN RV0574C-RELATED"/>
    <property type="match status" value="1"/>
</dbReference>
<feature type="compositionally biased region" description="Low complexity" evidence="2">
    <location>
        <begin position="62"/>
        <end position="84"/>
    </location>
</feature>
<gene>
    <name evidence="4" type="ORF">IDH45_14570</name>
</gene>
<comment type="similarity">
    <text evidence="1">Belongs to the CapA family.</text>
</comment>
<accession>A0A927C9A6</accession>
<organism evidence="4 5">
    <name type="scientific">Paenibacillus oceani</name>
    <dbReference type="NCBI Taxonomy" id="2772510"/>
    <lineage>
        <taxon>Bacteria</taxon>
        <taxon>Bacillati</taxon>
        <taxon>Bacillota</taxon>
        <taxon>Bacilli</taxon>
        <taxon>Bacillales</taxon>
        <taxon>Paenibacillaceae</taxon>
        <taxon>Paenibacillus</taxon>
    </lineage>
</organism>
<protein>
    <submittedName>
        <fullName evidence="4">CapA family protein</fullName>
    </submittedName>
</protein>
<feature type="domain" description="Capsule synthesis protein CapA" evidence="3">
    <location>
        <begin position="107"/>
        <end position="346"/>
    </location>
</feature>
<name>A0A927C9A6_9BACL</name>
<dbReference type="Pfam" id="PF09587">
    <property type="entry name" value="PGA_cap"/>
    <property type="match status" value="1"/>
</dbReference>
<dbReference type="CDD" id="cd07381">
    <property type="entry name" value="MPP_CapA"/>
    <property type="match status" value="1"/>
</dbReference>
<reference evidence="4" key="1">
    <citation type="submission" date="2020-09" db="EMBL/GenBank/DDBJ databases">
        <title>A novel bacterium of genus Paenibacillus, isolated from South China Sea.</title>
        <authorList>
            <person name="Huang H."/>
            <person name="Mo K."/>
            <person name="Hu Y."/>
        </authorList>
    </citation>
    <scope>NUCLEOTIDE SEQUENCE</scope>
    <source>
        <strain evidence="4">IB182363</strain>
    </source>
</reference>
<dbReference type="SUPFAM" id="SSF56300">
    <property type="entry name" value="Metallo-dependent phosphatases"/>
    <property type="match status" value="1"/>
</dbReference>
<feature type="region of interest" description="Disordered" evidence="2">
    <location>
        <begin position="52"/>
        <end position="99"/>
    </location>
</feature>
<feature type="compositionally biased region" description="Basic residues" evidence="2">
    <location>
        <begin position="9"/>
        <end position="22"/>
    </location>
</feature>
<sequence>MEQTSRKEKFQRKRSHMKNKKRRRLATTVLIVSFFTLAILFWITYNSAQKQEATPPGQTANPGTSSSGGTSPTDSGNTPGTGTPEPNGSGSAGAGAGAGQDDPNLVQLTFVGDVIFADNVEATLKRNGYDYPYKHVQSYLERADLTIANLETPITERGTAQIKQYAYRSTPAALPAFKQAGIDLVNLANNHILDYGTTGLLDTFTHLDKNGIRWFGAGRNVAEAFKPVIIERKGMKIAFIGLSKVVPTTDWKAGKDTPGVADTYALTLPLQTIEKAKKEADLVVVVAHWGLERHDMPEAYQKDYARQYIDAGADLIIGGHPHVLQGFENYKGKWIAYSLGNFIFTMNEDPVTWETVILQASCSKDGGCELQAVPVLTKLANPEPMGEEAAAKLFKRLTDISFGAQINKEGIITTK</sequence>
<evidence type="ECO:0000256" key="1">
    <source>
        <dbReference type="ARBA" id="ARBA00005662"/>
    </source>
</evidence>
<dbReference type="Proteomes" id="UP000639396">
    <property type="component" value="Unassembled WGS sequence"/>
</dbReference>
<proteinExistence type="inferred from homology"/>
<dbReference type="Gene3D" id="3.60.21.10">
    <property type="match status" value="1"/>
</dbReference>
<dbReference type="AlphaFoldDB" id="A0A927C9A6"/>
<evidence type="ECO:0000313" key="4">
    <source>
        <dbReference type="EMBL" id="MBD2863214.1"/>
    </source>
</evidence>
<dbReference type="SMART" id="SM00854">
    <property type="entry name" value="PGA_cap"/>
    <property type="match status" value="1"/>
</dbReference>
<evidence type="ECO:0000313" key="5">
    <source>
        <dbReference type="Proteomes" id="UP000639396"/>
    </source>
</evidence>
<evidence type="ECO:0000259" key="3">
    <source>
        <dbReference type="SMART" id="SM00854"/>
    </source>
</evidence>
<comment type="caution">
    <text evidence="4">The sequence shown here is derived from an EMBL/GenBank/DDBJ whole genome shotgun (WGS) entry which is preliminary data.</text>
</comment>
<keyword evidence="5" id="KW-1185">Reference proteome</keyword>
<dbReference type="PANTHER" id="PTHR33393:SF13">
    <property type="entry name" value="PGA BIOSYNTHESIS PROTEIN CAPA"/>
    <property type="match status" value="1"/>
</dbReference>
<dbReference type="InterPro" id="IPR052169">
    <property type="entry name" value="CW_Biosynth-Accessory"/>
</dbReference>
<feature type="region of interest" description="Disordered" evidence="2">
    <location>
        <begin position="1"/>
        <end position="22"/>
    </location>
</feature>
<dbReference type="InterPro" id="IPR019079">
    <property type="entry name" value="Capsule_synth_CapA"/>
</dbReference>